<sequence>MKTAHKRSGSSHGTRKNRGGQGQTFMRGFITMMLESLIMIKLYHWKTHSFSSHKATDDLYAKLNENMDNFVEVLMGKMAGTRADFLSTKSIKMVDLSNKKQLVGRVNVIKGYLSAMEKTIPLANATDLLNIRDEILADLNTFLYLLTLD</sequence>
<feature type="compositionally biased region" description="Basic residues" evidence="1">
    <location>
        <begin position="1"/>
        <end position="18"/>
    </location>
</feature>
<organism evidence="2">
    <name type="scientific">viral metagenome</name>
    <dbReference type="NCBI Taxonomy" id="1070528"/>
    <lineage>
        <taxon>unclassified sequences</taxon>
        <taxon>metagenomes</taxon>
        <taxon>organismal metagenomes</taxon>
    </lineage>
</organism>
<dbReference type="Pfam" id="PF19174">
    <property type="entry name" value="DUF5856"/>
    <property type="match status" value="1"/>
</dbReference>
<feature type="region of interest" description="Disordered" evidence="1">
    <location>
        <begin position="1"/>
        <end position="22"/>
    </location>
</feature>
<protein>
    <submittedName>
        <fullName evidence="2">Uncharacterized protein</fullName>
    </submittedName>
</protein>
<evidence type="ECO:0000256" key="1">
    <source>
        <dbReference type="SAM" id="MobiDB-lite"/>
    </source>
</evidence>
<proteinExistence type="predicted"/>
<evidence type="ECO:0000313" key="2">
    <source>
        <dbReference type="EMBL" id="QHS95664.1"/>
    </source>
</evidence>
<accession>A0A6C0BVR6</accession>
<name>A0A6C0BVR6_9ZZZZ</name>
<dbReference type="InterPro" id="IPR043876">
    <property type="entry name" value="DUF5856"/>
</dbReference>
<dbReference type="EMBL" id="MN739255">
    <property type="protein sequence ID" value="QHS95664.1"/>
    <property type="molecule type" value="Genomic_DNA"/>
</dbReference>
<reference evidence="2" key="1">
    <citation type="journal article" date="2020" name="Nature">
        <title>Giant virus diversity and host interactions through global metagenomics.</title>
        <authorList>
            <person name="Schulz F."/>
            <person name="Roux S."/>
            <person name="Paez-Espino D."/>
            <person name="Jungbluth S."/>
            <person name="Walsh D.A."/>
            <person name="Denef V.J."/>
            <person name="McMahon K.D."/>
            <person name="Konstantinidis K.T."/>
            <person name="Eloe-Fadrosh E.A."/>
            <person name="Kyrpides N.C."/>
            <person name="Woyke T."/>
        </authorList>
    </citation>
    <scope>NUCLEOTIDE SEQUENCE</scope>
    <source>
        <strain evidence="2">GVMAG-M-3300018868-6</strain>
    </source>
</reference>
<dbReference type="AlphaFoldDB" id="A0A6C0BVR6"/>